<evidence type="ECO:0000313" key="8">
    <source>
        <dbReference type="Proteomes" id="UP000276634"/>
    </source>
</evidence>
<dbReference type="Proteomes" id="UP000276634">
    <property type="component" value="Unassembled WGS sequence"/>
</dbReference>
<evidence type="ECO:0000259" key="6">
    <source>
        <dbReference type="PROSITE" id="PS50893"/>
    </source>
</evidence>
<gene>
    <name evidence="7" type="ORF">EDC57_0915</name>
</gene>
<dbReference type="SUPFAM" id="SSF52540">
    <property type="entry name" value="P-loop containing nucleoside triphosphate hydrolases"/>
    <property type="match status" value="1"/>
</dbReference>
<keyword evidence="4" id="KW-1278">Translocase</keyword>
<dbReference type="PROSITE" id="PS00211">
    <property type="entry name" value="ABC_TRANSPORTER_1"/>
    <property type="match status" value="1"/>
</dbReference>
<comment type="function">
    <text evidence="5">Part of the ABC transporter complex HmuTUV involved in hemin import. Responsible for energy coupling to the transport system.</text>
</comment>
<dbReference type="RefSeq" id="WP_123400637.1">
    <property type="nucleotide sequence ID" value="NZ_RJVI01000001.1"/>
</dbReference>
<dbReference type="InterPro" id="IPR017871">
    <property type="entry name" value="ABC_transporter-like_CS"/>
</dbReference>
<evidence type="ECO:0000313" key="7">
    <source>
        <dbReference type="EMBL" id="ROR34998.1"/>
    </source>
</evidence>
<reference evidence="7 8" key="1">
    <citation type="submission" date="2018-11" db="EMBL/GenBank/DDBJ databases">
        <title>Genomic Encyclopedia of Type Strains, Phase IV (KMG-IV): sequencing the most valuable type-strain genomes for metagenomic binning, comparative biology and taxonomic classification.</title>
        <authorList>
            <person name="Goeker M."/>
        </authorList>
    </citation>
    <scope>NUCLEOTIDE SEQUENCE [LARGE SCALE GENOMIC DNA]</scope>
    <source>
        <strain evidence="7 8">DSM 100275</strain>
    </source>
</reference>
<proteinExistence type="predicted"/>
<dbReference type="PANTHER" id="PTHR42794">
    <property type="entry name" value="HEMIN IMPORT ATP-BINDING PROTEIN HMUV"/>
    <property type="match status" value="1"/>
</dbReference>
<dbReference type="InterPro" id="IPR003593">
    <property type="entry name" value="AAA+_ATPase"/>
</dbReference>
<dbReference type="CDD" id="cd03214">
    <property type="entry name" value="ABC_Iron-Siderophores_B12_Hemin"/>
    <property type="match status" value="1"/>
</dbReference>
<sequence length="263" mass="28117">MSALLQARGLTVRVGACTACRGLDLDLRPGERWAVLGRNGAGKTTLLLTLAGLHPAAAGEVRLADRPLAALPRREIARRLGLLPQDDADPFPATVLETVLLGRHPHMDPWRGETGADLDAARAALARVGLAGLEGRNVRTLSGGERRRVALATLLAQDPAVALMDEPTGHLDLHQQVALLAETVCWAREGAGRALVMVLHDPALAWRACTHALLLHGDGAWTAGPVGEVLETACLARLYGHPLHRADGPDGPVWWPRWPIDRV</sequence>
<dbReference type="OrthoDB" id="6461291at2"/>
<evidence type="ECO:0000256" key="3">
    <source>
        <dbReference type="ARBA" id="ARBA00022840"/>
    </source>
</evidence>
<dbReference type="InterPro" id="IPR003439">
    <property type="entry name" value="ABC_transporter-like_ATP-bd"/>
</dbReference>
<keyword evidence="8" id="KW-1185">Reference proteome</keyword>
<keyword evidence="1" id="KW-0813">Transport</keyword>
<evidence type="ECO:0000256" key="2">
    <source>
        <dbReference type="ARBA" id="ARBA00022741"/>
    </source>
</evidence>
<protein>
    <submittedName>
        <fullName evidence="7">Iron complex transport system ATP-binding protein</fullName>
    </submittedName>
</protein>
<dbReference type="GO" id="GO:0016887">
    <property type="term" value="F:ATP hydrolysis activity"/>
    <property type="evidence" value="ECO:0007669"/>
    <property type="project" value="InterPro"/>
</dbReference>
<organism evidence="7 8">
    <name type="scientific">Inmirania thermothiophila</name>
    <dbReference type="NCBI Taxonomy" id="1750597"/>
    <lineage>
        <taxon>Bacteria</taxon>
        <taxon>Pseudomonadati</taxon>
        <taxon>Pseudomonadota</taxon>
        <taxon>Gammaproteobacteria</taxon>
        <taxon>Chromatiales</taxon>
        <taxon>Ectothiorhodospiraceae</taxon>
        <taxon>Inmirania</taxon>
    </lineage>
</organism>
<dbReference type="PROSITE" id="PS50893">
    <property type="entry name" value="ABC_TRANSPORTER_2"/>
    <property type="match status" value="1"/>
</dbReference>
<dbReference type="Pfam" id="PF00005">
    <property type="entry name" value="ABC_tran"/>
    <property type="match status" value="1"/>
</dbReference>
<evidence type="ECO:0000256" key="1">
    <source>
        <dbReference type="ARBA" id="ARBA00022448"/>
    </source>
</evidence>
<dbReference type="SMART" id="SM00382">
    <property type="entry name" value="AAA"/>
    <property type="match status" value="1"/>
</dbReference>
<dbReference type="GO" id="GO:0005524">
    <property type="term" value="F:ATP binding"/>
    <property type="evidence" value="ECO:0007669"/>
    <property type="project" value="UniProtKB-KW"/>
</dbReference>
<evidence type="ECO:0000256" key="5">
    <source>
        <dbReference type="ARBA" id="ARBA00037066"/>
    </source>
</evidence>
<dbReference type="InterPro" id="IPR027417">
    <property type="entry name" value="P-loop_NTPase"/>
</dbReference>
<keyword evidence="2" id="KW-0547">Nucleotide-binding</keyword>
<accession>A0A3N1Y925</accession>
<dbReference type="AlphaFoldDB" id="A0A3N1Y925"/>
<evidence type="ECO:0000256" key="4">
    <source>
        <dbReference type="ARBA" id="ARBA00022967"/>
    </source>
</evidence>
<name>A0A3N1Y925_9GAMM</name>
<dbReference type="EMBL" id="RJVI01000001">
    <property type="protein sequence ID" value="ROR34998.1"/>
    <property type="molecule type" value="Genomic_DNA"/>
</dbReference>
<comment type="caution">
    <text evidence="7">The sequence shown here is derived from an EMBL/GenBank/DDBJ whole genome shotgun (WGS) entry which is preliminary data.</text>
</comment>
<dbReference type="PANTHER" id="PTHR42794:SF1">
    <property type="entry name" value="HEMIN IMPORT ATP-BINDING PROTEIN HMUV"/>
    <property type="match status" value="1"/>
</dbReference>
<dbReference type="Gene3D" id="3.40.50.300">
    <property type="entry name" value="P-loop containing nucleotide triphosphate hydrolases"/>
    <property type="match status" value="1"/>
</dbReference>
<feature type="domain" description="ABC transporter" evidence="6">
    <location>
        <begin position="5"/>
        <end position="242"/>
    </location>
</feature>
<keyword evidence="3 7" id="KW-0067">ATP-binding</keyword>